<dbReference type="AlphaFoldDB" id="A0A7T6AQM1"/>
<keyword evidence="5" id="KW-1185">Reference proteome</keyword>
<dbReference type="InterPro" id="IPR001387">
    <property type="entry name" value="Cro/C1-type_HTH"/>
</dbReference>
<dbReference type="Gene3D" id="1.10.10.2910">
    <property type="match status" value="1"/>
</dbReference>
<dbReference type="SUPFAM" id="SSF47413">
    <property type="entry name" value="lambda repressor-like DNA-binding domains"/>
    <property type="match status" value="1"/>
</dbReference>
<proteinExistence type="inferred from homology"/>
<evidence type="ECO:0000313" key="4">
    <source>
        <dbReference type="EMBL" id="QQG65692.1"/>
    </source>
</evidence>
<comment type="similarity">
    <text evidence="1">Belongs to the short-chain fatty acyl-CoA assimilation regulator (ScfR) family.</text>
</comment>
<evidence type="ECO:0000259" key="3">
    <source>
        <dbReference type="PROSITE" id="PS50943"/>
    </source>
</evidence>
<dbReference type="PANTHER" id="PTHR36924:SF1">
    <property type="entry name" value="ANTITOXIN HIGA-1"/>
    <property type="match status" value="1"/>
</dbReference>
<organism evidence="4 5">
    <name type="scientific">Desulfobulbus oligotrophicus</name>
    <dbReference type="NCBI Taxonomy" id="1909699"/>
    <lineage>
        <taxon>Bacteria</taxon>
        <taxon>Pseudomonadati</taxon>
        <taxon>Thermodesulfobacteriota</taxon>
        <taxon>Desulfobulbia</taxon>
        <taxon>Desulfobulbales</taxon>
        <taxon>Desulfobulbaceae</taxon>
        <taxon>Desulfobulbus</taxon>
    </lineage>
</organism>
<evidence type="ECO:0000256" key="1">
    <source>
        <dbReference type="ARBA" id="ARBA00007227"/>
    </source>
</evidence>
<evidence type="ECO:0000313" key="5">
    <source>
        <dbReference type="Proteomes" id="UP000596092"/>
    </source>
</evidence>
<dbReference type="PROSITE" id="PS50943">
    <property type="entry name" value="HTH_CROC1"/>
    <property type="match status" value="1"/>
</dbReference>
<dbReference type="InterPro" id="IPR010982">
    <property type="entry name" value="Lambda_DNA-bd_dom_sf"/>
</dbReference>
<dbReference type="CDD" id="cd00093">
    <property type="entry name" value="HTH_XRE"/>
    <property type="match status" value="1"/>
</dbReference>
<dbReference type="Gene3D" id="1.10.260.40">
    <property type="entry name" value="lambda repressor-like DNA-binding domains"/>
    <property type="match status" value="1"/>
</dbReference>
<sequence>MTNTQTNTFIPDYLVTPGEVLEEYLEELNMTQAELSDRTGLAKKTINEIIKAKSPITPETALKLERVLGRPAHFWSNLERQYQDDQTRLAEQQRLENHLCWLDKVPVKAMIKFGWLPQIKDKKEQLKAVLSFFGIAGPEQWPIVWAKFQVAYRQTERFEKSFEAVSAWLRQGEIKAHQIACASYDRKHFLATLDTIRALTSENDLKILAPELVKLCASAGVAVVFVPELPKVGIWGATRWLGDKALIQLSLRYKSNDHLWFTFFHEAAHILLHNRKDVFIEDSQRDCKKEEEANEFARKTLIPPAQMRRLLKSGKPTLAEIKSFADEIGIAPGIVVGRLQHDKVLPSDVGNKLKIFYTWEDMGTQ</sequence>
<dbReference type="Pfam" id="PF01381">
    <property type="entry name" value="HTH_3"/>
    <property type="match status" value="1"/>
</dbReference>
<dbReference type="Proteomes" id="UP000596092">
    <property type="component" value="Chromosome"/>
</dbReference>
<dbReference type="RefSeq" id="WP_199261064.1">
    <property type="nucleotide sequence ID" value="NZ_CP054140.1"/>
</dbReference>
<dbReference type="InterPro" id="IPR013430">
    <property type="entry name" value="Toxin_antidote_HigA"/>
</dbReference>
<dbReference type="KEGG" id="dog:HP555_07355"/>
<evidence type="ECO:0000256" key="2">
    <source>
        <dbReference type="ARBA" id="ARBA00023125"/>
    </source>
</evidence>
<dbReference type="NCBIfam" id="TIGR02607">
    <property type="entry name" value="antidote_HigA"/>
    <property type="match status" value="1"/>
</dbReference>
<gene>
    <name evidence="4" type="ORF">HP555_07355</name>
</gene>
<dbReference type="Pfam" id="PF06114">
    <property type="entry name" value="Peptidase_M78"/>
    <property type="match status" value="1"/>
</dbReference>
<dbReference type="SMART" id="SM00530">
    <property type="entry name" value="HTH_XRE"/>
    <property type="match status" value="1"/>
</dbReference>
<accession>A0A7T6AQM1</accession>
<keyword evidence="2" id="KW-0238">DNA-binding</keyword>
<feature type="domain" description="HTH cro/C1-type" evidence="3">
    <location>
        <begin position="21"/>
        <end position="75"/>
    </location>
</feature>
<dbReference type="PANTHER" id="PTHR36924">
    <property type="entry name" value="ANTITOXIN HIGA-1"/>
    <property type="match status" value="1"/>
</dbReference>
<dbReference type="GO" id="GO:0003677">
    <property type="term" value="F:DNA binding"/>
    <property type="evidence" value="ECO:0007669"/>
    <property type="project" value="UniProtKB-KW"/>
</dbReference>
<dbReference type="InterPro" id="IPR010359">
    <property type="entry name" value="IrrE_HExxH"/>
</dbReference>
<name>A0A7T6AQM1_9BACT</name>
<protein>
    <submittedName>
        <fullName evidence="4">HigA family addiction module antidote protein</fullName>
    </submittedName>
</protein>
<reference evidence="4 5" key="1">
    <citation type="submission" date="2020-05" db="EMBL/GenBank/DDBJ databases">
        <title>Complete genome of Desulfobulbus oligotrophicus.</title>
        <authorList>
            <person name="Podar M."/>
        </authorList>
    </citation>
    <scope>NUCLEOTIDE SEQUENCE [LARGE SCALE GENOMIC DNA]</scope>
    <source>
        <strain evidence="4 5">Prop6</strain>
    </source>
</reference>
<dbReference type="EMBL" id="CP054140">
    <property type="protein sequence ID" value="QQG65692.1"/>
    <property type="molecule type" value="Genomic_DNA"/>
</dbReference>